<protein>
    <submittedName>
        <fullName evidence="2">Uncharacterized protein</fullName>
    </submittedName>
</protein>
<organism evidence="2 3">
    <name type="scientific">Fusarium solani</name>
    <name type="common">Filamentous fungus</name>
    <dbReference type="NCBI Taxonomy" id="169388"/>
    <lineage>
        <taxon>Eukaryota</taxon>
        <taxon>Fungi</taxon>
        <taxon>Dikarya</taxon>
        <taxon>Ascomycota</taxon>
        <taxon>Pezizomycotina</taxon>
        <taxon>Sordariomycetes</taxon>
        <taxon>Hypocreomycetidae</taxon>
        <taxon>Hypocreales</taxon>
        <taxon>Nectriaceae</taxon>
        <taxon>Fusarium</taxon>
        <taxon>Fusarium solani species complex</taxon>
    </lineage>
</organism>
<dbReference type="Proteomes" id="UP000736672">
    <property type="component" value="Unassembled WGS sequence"/>
</dbReference>
<evidence type="ECO:0000313" key="2">
    <source>
        <dbReference type="EMBL" id="KAH7273449.1"/>
    </source>
</evidence>
<comment type="caution">
    <text evidence="2">The sequence shown here is derived from an EMBL/GenBank/DDBJ whole genome shotgun (WGS) entry which is preliminary data.</text>
</comment>
<dbReference type="AlphaFoldDB" id="A0A9P9L3A4"/>
<sequence length="85" mass="9242">MSRTRLQPAVTLIVCTLANQNPSCFSQAFSPRTNGSSRCLVSTDNGVTRLNSAQLVAHCTSVPTRVKEKTTGGNDERQQDNIHQP</sequence>
<reference evidence="2" key="1">
    <citation type="journal article" date="2021" name="Nat. Commun.">
        <title>Genetic determinants of endophytism in the Arabidopsis root mycobiome.</title>
        <authorList>
            <person name="Mesny F."/>
            <person name="Miyauchi S."/>
            <person name="Thiergart T."/>
            <person name="Pickel B."/>
            <person name="Atanasova L."/>
            <person name="Karlsson M."/>
            <person name="Huettel B."/>
            <person name="Barry K.W."/>
            <person name="Haridas S."/>
            <person name="Chen C."/>
            <person name="Bauer D."/>
            <person name="Andreopoulos W."/>
            <person name="Pangilinan J."/>
            <person name="LaButti K."/>
            <person name="Riley R."/>
            <person name="Lipzen A."/>
            <person name="Clum A."/>
            <person name="Drula E."/>
            <person name="Henrissat B."/>
            <person name="Kohler A."/>
            <person name="Grigoriev I.V."/>
            <person name="Martin F.M."/>
            <person name="Hacquard S."/>
        </authorList>
    </citation>
    <scope>NUCLEOTIDE SEQUENCE</scope>
    <source>
        <strain evidence="2">FSSC 5 MPI-SDFR-AT-0091</strain>
    </source>
</reference>
<keyword evidence="3" id="KW-1185">Reference proteome</keyword>
<dbReference type="EMBL" id="JAGTJS010000002">
    <property type="protein sequence ID" value="KAH7273449.1"/>
    <property type="molecule type" value="Genomic_DNA"/>
</dbReference>
<name>A0A9P9L3A4_FUSSL</name>
<evidence type="ECO:0000313" key="3">
    <source>
        <dbReference type="Proteomes" id="UP000736672"/>
    </source>
</evidence>
<gene>
    <name evidence="2" type="ORF">B0J15DRAFT_477169</name>
</gene>
<proteinExistence type="predicted"/>
<evidence type="ECO:0000256" key="1">
    <source>
        <dbReference type="SAM" id="MobiDB-lite"/>
    </source>
</evidence>
<accession>A0A9P9L3A4</accession>
<feature type="region of interest" description="Disordered" evidence="1">
    <location>
        <begin position="65"/>
        <end position="85"/>
    </location>
</feature>